<name>A0AAN8NRV7_POLSC</name>
<organism evidence="2 3">
    <name type="scientific">Polyplax serrata</name>
    <name type="common">Common mouse louse</name>
    <dbReference type="NCBI Taxonomy" id="468196"/>
    <lineage>
        <taxon>Eukaryota</taxon>
        <taxon>Metazoa</taxon>
        <taxon>Ecdysozoa</taxon>
        <taxon>Arthropoda</taxon>
        <taxon>Hexapoda</taxon>
        <taxon>Insecta</taxon>
        <taxon>Pterygota</taxon>
        <taxon>Neoptera</taxon>
        <taxon>Paraneoptera</taxon>
        <taxon>Psocodea</taxon>
        <taxon>Troctomorpha</taxon>
        <taxon>Phthiraptera</taxon>
        <taxon>Anoplura</taxon>
        <taxon>Polyplacidae</taxon>
        <taxon>Polyplax</taxon>
    </lineage>
</organism>
<reference evidence="2 3" key="1">
    <citation type="submission" date="2023-10" db="EMBL/GenBank/DDBJ databases">
        <title>Genomes of two closely related lineages of the louse Polyplax serrata with different host specificities.</title>
        <authorList>
            <person name="Martinu J."/>
            <person name="Tarabai H."/>
            <person name="Stefka J."/>
            <person name="Hypsa V."/>
        </authorList>
    </citation>
    <scope>NUCLEOTIDE SEQUENCE [LARGE SCALE GENOMIC DNA]</scope>
    <source>
        <strain evidence="2">HR10_N</strain>
    </source>
</reference>
<evidence type="ECO:0008006" key="4">
    <source>
        <dbReference type="Google" id="ProtNLM"/>
    </source>
</evidence>
<dbReference type="EMBL" id="JAWJWE010000037">
    <property type="protein sequence ID" value="KAK6626042.1"/>
    <property type="molecule type" value="Genomic_DNA"/>
</dbReference>
<comment type="caution">
    <text evidence="2">The sequence shown here is derived from an EMBL/GenBank/DDBJ whole genome shotgun (WGS) entry which is preliminary data.</text>
</comment>
<sequence length="83" mass="10017">MRNEEWRKRLKQVEGEKRPNGKSRENWKRARNMFQNQTGDKLKLLVNEPLKEYLKLYLRTLQYLQKETTPGRKLIPCEGANDL</sequence>
<dbReference type="Proteomes" id="UP001372834">
    <property type="component" value="Unassembled WGS sequence"/>
</dbReference>
<evidence type="ECO:0000313" key="3">
    <source>
        <dbReference type="Proteomes" id="UP001372834"/>
    </source>
</evidence>
<evidence type="ECO:0000313" key="2">
    <source>
        <dbReference type="EMBL" id="KAK6626042.1"/>
    </source>
</evidence>
<protein>
    <recommendedName>
        <fullName evidence="4">Transposase</fullName>
    </recommendedName>
</protein>
<accession>A0AAN8NRV7</accession>
<dbReference type="AlphaFoldDB" id="A0AAN8NRV7"/>
<proteinExistence type="predicted"/>
<gene>
    <name evidence="2" type="ORF">RUM43_006346</name>
</gene>
<feature type="region of interest" description="Disordered" evidence="1">
    <location>
        <begin position="1"/>
        <end position="26"/>
    </location>
</feature>
<evidence type="ECO:0000256" key="1">
    <source>
        <dbReference type="SAM" id="MobiDB-lite"/>
    </source>
</evidence>